<keyword evidence="5" id="KW-1133">Transmembrane helix</keyword>
<dbReference type="RefSeq" id="WP_137732977.1">
    <property type="nucleotide sequence ID" value="NZ_BJCL01000005.1"/>
</dbReference>
<dbReference type="SMART" id="SM00283">
    <property type="entry name" value="MA"/>
    <property type="match status" value="1"/>
</dbReference>
<dbReference type="AlphaFoldDB" id="A0A480AP89"/>
<gene>
    <name evidence="8" type="primary">tar</name>
    <name evidence="8" type="ORF">AQPW35_23140</name>
</gene>
<dbReference type="OrthoDB" id="9806477at2"/>
<dbReference type="GO" id="GO:0004888">
    <property type="term" value="F:transmembrane signaling receptor activity"/>
    <property type="evidence" value="ECO:0007669"/>
    <property type="project" value="TreeGrafter"/>
</dbReference>
<dbReference type="EMBL" id="BJCL01000005">
    <property type="protein sequence ID" value="GCL63233.1"/>
    <property type="molecule type" value="Genomic_DNA"/>
</dbReference>
<dbReference type="InterPro" id="IPR051310">
    <property type="entry name" value="MCP_chemotaxis"/>
</dbReference>
<keyword evidence="2" id="KW-0488">Methylation</keyword>
<dbReference type="Pfam" id="PF00672">
    <property type="entry name" value="HAMP"/>
    <property type="match status" value="1"/>
</dbReference>
<keyword evidence="5" id="KW-0472">Membrane</keyword>
<dbReference type="CDD" id="cd06225">
    <property type="entry name" value="HAMP"/>
    <property type="match status" value="1"/>
</dbReference>
<dbReference type="PANTHER" id="PTHR43531:SF14">
    <property type="entry name" value="METHYL-ACCEPTING CHEMOTAXIS PROTEIN I-RELATED"/>
    <property type="match status" value="1"/>
</dbReference>
<feature type="transmembrane region" description="Helical" evidence="5">
    <location>
        <begin position="190"/>
        <end position="210"/>
    </location>
</feature>
<dbReference type="GO" id="GO:0005886">
    <property type="term" value="C:plasma membrane"/>
    <property type="evidence" value="ECO:0007669"/>
    <property type="project" value="TreeGrafter"/>
</dbReference>
<organism evidence="8 9">
    <name type="scientific">Pseudaquabacterium pictum</name>
    <dbReference type="NCBI Taxonomy" id="2315236"/>
    <lineage>
        <taxon>Bacteria</taxon>
        <taxon>Pseudomonadati</taxon>
        <taxon>Pseudomonadota</taxon>
        <taxon>Betaproteobacteria</taxon>
        <taxon>Burkholderiales</taxon>
        <taxon>Sphaerotilaceae</taxon>
        <taxon>Pseudaquabacterium</taxon>
    </lineage>
</organism>
<comment type="subcellular location">
    <subcellularLocation>
        <location evidence="1">Membrane</location>
    </subcellularLocation>
</comment>
<dbReference type="Pfam" id="PF12729">
    <property type="entry name" value="4HB_MCP_1"/>
    <property type="match status" value="1"/>
</dbReference>
<dbReference type="Gene3D" id="1.10.287.950">
    <property type="entry name" value="Methyl-accepting chemotaxis protein"/>
    <property type="match status" value="1"/>
</dbReference>
<dbReference type="FunFam" id="1.10.287.950:FF:000001">
    <property type="entry name" value="Methyl-accepting chemotaxis sensory transducer"/>
    <property type="match status" value="1"/>
</dbReference>
<sequence>MSSQLTVSQRLSLGFAVLALLLLAVCAASWLTVNRTQDMVSGDLRQAQDRLARANEMVQLVFEQDLHLRQVGLVTDPPTMERHATLVRQAGEKLEKMLDALGNEPDLSTAEKALLGEVRSLHDKSKPVLKRAMNLALMVMQEDAAKVITGQLDQLSQQRRDRLLAFNTLQREQASAAEARIGASSRHASVAMLVAAVAGVLLAAVAGVLCTRSVVRPLQAAVQAAQQLADGDLRVRLDSSRRDEFGQLLGGMNRMAESLRGVIGTMRSSAESVRNASAEIAAGNHDLSSRTEQQASSLQSTVSTVAELGASVRRNAEAAQQATRLAADASGVASQGGQRVGEVVSTMDEISQSSRRIADIVGVIDGIAFQTNILALNAAVEAARAGEQGRGFAVVAGEVRSLAQRSAGAAREIKTLISANVEKVESGTRLVADAGSTMSDIVQSSERVAAIISEISQATQEQASGLELVSGAVQRIDEATQQNAALVEQSAAAASSLQDQTVRLNEAVGVFQVADQSSDR</sequence>
<comment type="caution">
    <text evidence="8">The sequence shown here is derived from an EMBL/GenBank/DDBJ whole genome shotgun (WGS) entry which is preliminary data.</text>
</comment>
<dbReference type="InterPro" id="IPR003660">
    <property type="entry name" value="HAMP_dom"/>
</dbReference>
<name>A0A480AP89_9BURK</name>
<dbReference type="SUPFAM" id="SSF58104">
    <property type="entry name" value="Methyl-accepting chemotaxis protein (MCP) signaling domain"/>
    <property type="match status" value="1"/>
</dbReference>
<dbReference type="GO" id="GO:0006935">
    <property type="term" value="P:chemotaxis"/>
    <property type="evidence" value="ECO:0007669"/>
    <property type="project" value="TreeGrafter"/>
</dbReference>
<keyword evidence="4" id="KW-0807">Transducer</keyword>
<evidence type="ECO:0000256" key="3">
    <source>
        <dbReference type="ARBA" id="ARBA00029447"/>
    </source>
</evidence>
<evidence type="ECO:0000256" key="5">
    <source>
        <dbReference type="SAM" id="Phobius"/>
    </source>
</evidence>
<dbReference type="InterPro" id="IPR024478">
    <property type="entry name" value="HlyB_4HB_MCP"/>
</dbReference>
<feature type="domain" description="Methyl-accepting transducer" evidence="6">
    <location>
        <begin position="269"/>
        <end position="498"/>
    </location>
</feature>
<evidence type="ECO:0000259" key="7">
    <source>
        <dbReference type="PROSITE" id="PS50885"/>
    </source>
</evidence>
<evidence type="ECO:0000313" key="9">
    <source>
        <dbReference type="Proteomes" id="UP000301751"/>
    </source>
</evidence>
<dbReference type="Pfam" id="PF00015">
    <property type="entry name" value="MCPsignal"/>
    <property type="match status" value="1"/>
</dbReference>
<accession>A0A480AP89</accession>
<evidence type="ECO:0000256" key="2">
    <source>
        <dbReference type="ARBA" id="ARBA00022481"/>
    </source>
</evidence>
<protein>
    <submittedName>
        <fullName evidence="8">Methyl-accepting chemotaxis protein</fullName>
    </submittedName>
</protein>
<dbReference type="Proteomes" id="UP000301751">
    <property type="component" value="Unassembled WGS sequence"/>
</dbReference>
<dbReference type="GO" id="GO:0007165">
    <property type="term" value="P:signal transduction"/>
    <property type="evidence" value="ECO:0007669"/>
    <property type="project" value="UniProtKB-KW"/>
</dbReference>
<dbReference type="PROSITE" id="PS50885">
    <property type="entry name" value="HAMP"/>
    <property type="match status" value="1"/>
</dbReference>
<dbReference type="PROSITE" id="PS50111">
    <property type="entry name" value="CHEMOTAXIS_TRANSDUC_2"/>
    <property type="match status" value="1"/>
</dbReference>
<dbReference type="SMART" id="SM00304">
    <property type="entry name" value="HAMP"/>
    <property type="match status" value="1"/>
</dbReference>
<feature type="domain" description="HAMP" evidence="7">
    <location>
        <begin position="212"/>
        <end position="264"/>
    </location>
</feature>
<dbReference type="CDD" id="cd11386">
    <property type="entry name" value="MCP_signal"/>
    <property type="match status" value="1"/>
</dbReference>
<evidence type="ECO:0000256" key="4">
    <source>
        <dbReference type="PROSITE-ProRule" id="PRU00284"/>
    </source>
</evidence>
<evidence type="ECO:0000259" key="6">
    <source>
        <dbReference type="PROSITE" id="PS50111"/>
    </source>
</evidence>
<keyword evidence="5" id="KW-0812">Transmembrane</keyword>
<proteinExistence type="inferred from homology"/>
<evidence type="ECO:0000313" key="8">
    <source>
        <dbReference type="EMBL" id="GCL63233.1"/>
    </source>
</evidence>
<keyword evidence="9" id="KW-1185">Reference proteome</keyword>
<dbReference type="PANTHER" id="PTHR43531">
    <property type="entry name" value="PROTEIN ICFG"/>
    <property type="match status" value="1"/>
</dbReference>
<evidence type="ECO:0000256" key="1">
    <source>
        <dbReference type="ARBA" id="ARBA00004370"/>
    </source>
</evidence>
<dbReference type="InterPro" id="IPR004089">
    <property type="entry name" value="MCPsignal_dom"/>
</dbReference>
<reference evidence="9" key="1">
    <citation type="submission" date="2019-03" db="EMBL/GenBank/DDBJ databases">
        <title>Aquabacterium pictum sp.nov., the first bacteriochlorophyll a-containing freshwater bacterium in the genus Aquabacterium of the class Betaproteobacteria.</title>
        <authorList>
            <person name="Hirose S."/>
            <person name="Tank M."/>
            <person name="Hara E."/>
            <person name="Tamaki H."/>
            <person name="Takaichi S."/>
            <person name="Haruta S."/>
            <person name="Hanada S."/>
        </authorList>
    </citation>
    <scope>NUCLEOTIDE SEQUENCE [LARGE SCALE GENOMIC DNA]</scope>
    <source>
        <strain evidence="9">W35</strain>
    </source>
</reference>
<comment type="similarity">
    <text evidence="3">Belongs to the methyl-accepting chemotaxis (MCP) protein family.</text>
</comment>